<organism evidence="4 5">
    <name type="scientific">Candidatus Stercoripulliclostridium pullicola</name>
    <dbReference type="NCBI Taxonomy" id="2840953"/>
    <lineage>
        <taxon>Bacteria</taxon>
        <taxon>Bacillati</taxon>
        <taxon>Bacillota</taxon>
        <taxon>Clostridia</taxon>
        <taxon>Eubacteriales</taxon>
        <taxon>Candidatus Stercoripulliclostridium</taxon>
    </lineage>
</organism>
<dbReference type="PANTHER" id="PTHR48081:SF30">
    <property type="entry name" value="ACETYL-HYDROLASE LIPR-RELATED"/>
    <property type="match status" value="1"/>
</dbReference>
<dbReference type="AlphaFoldDB" id="A0A940DG07"/>
<dbReference type="SUPFAM" id="SSF53474">
    <property type="entry name" value="alpha/beta-Hydrolases"/>
    <property type="match status" value="1"/>
</dbReference>
<protein>
    <submittedName>
        <fullName evidence="4">Alpha/beta hydrolase fold domain-containing protein</fullName>
    </submittedName>
</protein>
<evidence type="ECO:0000259" key="3">
    <source>
        <dbReference type="Pfam" id="PF07859"/>
    </source>
</evidence>
<comment type="similarity">
    <text evidence="1">Belongs to the 'GDXG' lipolytic enzyme family.</text>
</comment>
<dbReference type="Proteomes" id="UP000727857">
    <property type="component" value="Unassembled WGS sequence"/>
</dbReference>
<gene>
    <name evidence="4" type="ORF">IAB16_01740</name>
</gene>
<dbReference type="PANTHER" id="PTHR48081">
    <property type="entry name" value="AB HYDROLASE SUPERFAMILY PROTEIN C4A8.06C"/>
    <property type="match status" value="1"/>
</dbReference>
<proteinExistence type="inferred from homology"/>
<comment type="caution">
    <text evidence="4">The sequence shown here is derived from an EMBL/GenBank/DDBJ whole genome shotgun (WGS) entry which is preliminary data.</text>
</comment>
<reference evidence="4" key="2">
    <citation type="journal article" date="2021" name="PeerJ">
        <title>Extensive microbial diversity within the chicken gut microbiome revealed by metagenomics and culture.</title>
        <authorList>
            <person name="Gilroy R."/>
            <person name="Ravi A."/>
            <person name="Getino M."/>
            <person name="Pursley I."/>
            <person name="Horton D.L."/>
            <person name="Alikhan N.F."/>
            <person name="Baker D."/>
            <person name="Gharbi K."/>
            <person name="Hall N."/>
            <person name="Watson M."/>
            <person name="Adriaenssens E.M."/>
            <person name="Foster-Nyarko E."/>
            <person name="Jarju S."/>
            <person name="Secka A."/>
            <person name="Antonio M."/>
            <person name="Oren A."/>
            <person name="Chaudhuri R.R."/>
            <person name="La Ragione R."/>
            <person name="Hildebrand F."/>
            <person name="Pallen M.J."/>
        </authorList>
    </citation>
    <scope>NUCLEOTIDE SEQUENCE</scope>
    <source>
        <strain evidence="4">517</strain>
    </source>
</reference>
<dbReference type="Pfam" id="PF07859">
    <property type="entry name" value="Abhydrolase_3"/>
    <property type="match status" value="1"/>
</dbReference>
<keyword evidence="2 4" id="KW-0378">Hydrolase</keyword>
<feature type="domain" description="Alpha/beta hydrolase fold-3" evidence="3">
    <location>
        <begin position="70"/>
        <end position="280"/>
    </location>
</feature>
<evidence type="ECO:0000256" key="1">
    <source>
        <dbReference type="ARBA" id="ARBA00010515"/>
    </source>
</evidence>
<name>A0A940DG07_9FIRM</name>
<evidence type="ECO:0000313" key="4">
    <source>
        <dbReference type="EMBL" id="MBO8423734.1"/>
    </source>
</evidence>
<reference evidence="4" key="1">
    <citation type="submission" date="2020-10" db="EMBL/GenBank/DDBJ databases">
        <authorList>
            <person name="Gilroy R."/>
        </authorList>
    </citation>
    <scope>NUCLEOTIDE SEQUENCE</scope>
    <source>
        <strain evidence="4">517</strain>
    </source>
</reference>
<sequence length="305" mass="34419">MTSFSAGAVKVALRLVTFPYRINQRSLSRNVKYFYAPYRAPKGFLYEVREYNGVKVEELTPDELRGEQIILQIHGGGAVGGMTPMYRKISERYARICGLRVFSIDYSAGLSRVHPELLEECSLAYEGMLKAGYEAKNIILTGDSMGANLALATCLRLRDEGKELPSAIISVCVQGDMSSQGDSYRKNAHADPMYALPFWQSYNKRGARLRRISPYCGDTPLDDPYLSPAFGDYKGFPPMLIQCGDVEMCESDSDMIYGRALAAGVKATQRKYRGMFHDFHYFAPWLRESREAWRDIAEFITKVLP</sequence>
<dbReference type="InterPro" id="IPR029058">
    <property type="entry name" value="AB_hydrolase_fold"/>
</dbReference>
<dbReference type="Gene3D" id="3.40.50.1820">
    <property type="entry name" value="alpha/beta hydrolase"/>
    <property type="match status" value="1"/>
</dbReference>
<evidence type="ECO:0000313" key="5">
    <source>
        <dbReference type="Proteomes" id="UP000727857"/>
    </source>
</evidence>
<dbReference type="InterPro" id="IPR050300">
    <property type="entry name" value="GDXG_lipolytic_enzyme"/>
</dbReference>
<dbReference type="GO" id="GO:0004806">
    <property type="term" value="F:triacylglycerol lipase activity"/>
    <property type="evidence" value="ECO:0007669"/>
    <property type="project" value="TreeGrafter"/>
</dbReference>
<evidence type="ECO:0000256" key="2">
    <source>
        <dbReference type="ARBA" id="ARBA00022801"/>
    </source>
</evidence>
<dbReference type="InterPro" id="IPR013094">
    <property type="entry name" value="AB_hydrolase_3"/>
</dbReference>
<accession>A0A940DG07</accession>
<dbReference type="EMBL" id="JADINF010000043">
    <property type="protein sequence ID" value="MBO8423734.1"/>
    <property type="molecule type" value="Genomic_DNA"/>
</dbReference>